<protein>
    <submittedName>
        <fullName evidence="7">EAL domain-containing protein</fullName>
    </submittedName>
</protein>
<dbReference type="SUPFAM" id="SSF55781">
    <property type="entry name" value="GAF domain-like"/>
    <property type="match status" value="1"/>
</dbReference>
<dbReference type="PROSITE" id="PS50887">
    <property type="entry name" value="GGDEF"/>
    <property type="match status" value="1"/>
</dbReference>
<dbReference type="Gene3D" id="3.30.450.40">
    <property type="match status" value="1"/>
</dbReference>
<dbReference type="InterPro" id="IPR029016">
    <property type="entry name" value="GAF-like_dom_sf"/>
</dbReference>
<dbReference type="InterPro" id="IPR003018">
    <property type="entry name" value="GAF"/>
</dbReference>
<dbReference type="InterPro" id="IPR000719">
    <property type="entry name" value="Prot_kinase_dom"/>
</dbReference>
<dbReference type="Proteomes" id="UP000533905">
    <property type="component" value="Unassembled WGS sequence"/>
</dbReference>
<dbReference type="Pfam" id="PF08448">
    <property type="entry name" value="PAS_4"/>
    <property type="match status" value="1"/>
</dbReference>
<reference evidence="7 8" key="1">
    <citation type="submission" date="2020-04" db="EMBL/GenBank/DDBJ databases">
        <title>Massilia sp. nov., a cold adapted bacteria isolated from Arctic soil.</title>
        <authorList>
            <person name="Son J."/>
            <person name="Ka J.-O."/>
        </authorList>
    </citation>
    <scope>NUCLEOTIDE SEQUENCE [LARGE SCALE GENOMIC DNA]</scope>
    <source>
        <strain evidence="7 8">ML15P13</strain>
    </source>
</reference>
<dbReference type="SMART" id="SM00267">
    <property type="entry name" value="GGDEF"/>
    <property type="match status" value="1"/>
</dbReference>
<feature type="domain" description="PAS" evidence="3">
    <location>
        <begin position="1405"/>
        <end position="1488"/>
    </location>
</feature>
<dbReference type="PROSITE" id="PS50113">
    <property type="entry name" value="PAC"/>
    <property type="match status" value="1"/>
</dbReference>
<dbReference type="SMART" id="SM00052">
    <property type="entry name" value="EAL"/>
    <property type="match status" value="1"/>
</dbReference>
<dbReference type="FunFam" id="3.20.20.450:FF:000001">
    <property type="entry name" value="Cyclic di-GMP phosphodiesterase yahA"/>
    <property type="match status" value="1"/>
</dbReference>
<dbReference type="SUPFAM" id="SSF55785">
    <property type="entry name" value="PYP-like sensor domain (PAS domain)"/>
    <property type="match status" value="1"/>
</dbReference>
<dbReference type="InterPro" id="IPR043128">
    <property type="entry name" value="Rev_trsase/Diguanyl_cyclase"/>
</dbReference>
<evidence type="ECO:0000313" key="8">
    <source>
        <dbReference type="Proteomes" id="UP000533905"/>
    </source>
</evidence>
<dbReference type="InterPro" id="IPR013656">
    <property type="entry name" value="PAS_4"/>
</dbReference>
<dbReference type="PROSITE" id="PS50883">
    <property type="entry name" value="EAL"/>
    <property type="match status" value="1"/>
</dbReference>
<dbReference type="SUPFAM" id="SSF55073">
    <property type="entry name" value="Nucleotide cyclase"/>
    <property type="match status" value="1"/>
</dbReference>
<dbReference type="Gene3D" id="3.30.450.20">
    <property type="entry name" value="PAS domain"/>
    <property type="match status" value="1"/>
</dbReference>
<dbReference type="GO" id="GO:0005524">
    <property type="term" value="F:ATP binding"/>
    <property type="evidence" value="ECO:0007669"/>
    <property type="project" value="InterPro"/>
</dbReference>
<dbReference type="Pfam" id="PF13191">
    <property type="entry name" value="AAA_16"/>
    <property type="match status" value="1"/>
</dbReference>
<dbReference type="Gene3D" id="3.20.20.450">
    <property type="entry name" value="EAL domain"/>
    <property type="match status" value="1"/>
</dbReference>
<dbReference type="InterPro" id="IPR035965">
    <property type="entry name" value="PAS-like_dom_sf"/>
</dbReference>
<evidence type="ECO:0000259" key="6">
    <source>
        <dbReference type="PROSITE" id="PS50887"/>
    </source>
</evidence>
<dbReference type="InterPro" id="IPR011009">
    <property type="entry name" value="Kinase-like_dom_sf"/>
</dbReference>
<dbReference type="SUPFAM" id="SSF52540">
    <property type="entry name" value="P-loop containing nucleoside triphosphate hydrolases"/>
    <property type="match status" value="1"/>
</dbReference>
<dbReference type="InterPro" id="IPR000014">
    <property type="entry name" value="PAS"/>
</dbReference>
<dbReference type="Gene3D" id="3.40.50.300">
    <property type="entry name" value="P-loop containing nucleotide triphosphate hydrolases"/>
    <property type="match status" value="1"/>
</dbReference>
<dbReference type="Gene3D" id="3.30.70.270">
    <property type="match status" value="1"/>
</dbReference>
<keyword evidence="8" id="KW-1185">Reference proteome</keyword>
<feature type="domain" description="EAL" evidence="5">
    <location>
        <begin position="1704"/>
        <end position="1955"/>
    </location>
</feature>
<dbReference type="PANTHER" id="PTHR44757:SF2">
    <property type="entry name" value="BIOFILM ARCHITECTURE MAINTENANCE PROTEIN MBAA"/>
    <property type="match status" value="1"/>
</dbReference>
<dbReference type="InterPro" id="IPR027417">
    <property type="entry name" value="P-loop_NTPase"/>
</dbReference>
<comment type="subcellular location">
    <subcellularLocation>
        <location evidence="1">Membrane</location>
        <topology evidence="1">Single-pass membrane protein</topology>
    </subcellularLocation>
</comment>
<feature type="domain" description="PAC" evidence="4">
    <location>
        <begin position="1479"/>
        <end position="1530"/>
    </location>
</feature>
<dbReference type="PROSITE" id="PS50011">
    <property type="entry name" value="PROTEIN_KINASE_DOM"/>
    <property type="match status" value="1"/>
</dbReference>
<evidence type="ECO:0000256" key="1">
    <source>
        <dbReference type="ARBA" id="ARBA00004167"/>
    </source>
</evidence>
<dbReference type="SMART" id="SM00065">
    <property type="entry name" value="GAF"/>
    <property type="match status" value="1"/>
</dbReference>
<dbReference type="RefSeq" id="WP_171082980.1">
    <property type="nucleotide sequence ID" value="NZ_JABAIV010000002.1"/>
</dbReference>
<dbReference type="Pfam" id="PF01590">
    <property type="entry name" value="GAF"/>
    <property type="match status" value="1"/>
</dbReference>
<comment type="caution">
    <text evidence="7">The sequence shown here is derived from an EMBL/GenBank/DDBJ whole genome shotgun (WGS) entry which is preliminary data.</text>
</comment>
<feature type="domain" description="GGDEF" evidence="6">
    <location>
        <begin position="1562"/>
        <end position="1695"/>
    </location>
</feature>
<evidence type="ECO:0000259" key="5">
    <source>
        <dbReference type="PROSITE" id="PS50883"/>
    </source>
</evidence>
<dbReference type="InterPro" id="IPR052155">
    <property type="entry name" value="Biofilm_reg_signaling"/>
</dbReference>
<dbReference type="InterPro" id="IPR029787">
    <property type="entry name" value="Nucleotide_cyclase"/>
</dbReference>
<dbReference type="InterPro" id="IPR041664">
    <property type="entry name" value="AAA_16"/>
</dbReference>
<feature type="domain" description="Protein kinase" evidence="2">
    <location>
        <begin position="1"/>
        <end position="199"/>
    </location>
</feature>
<dbReference type="InterPro" id="IPR000160">
    <property type="entry name" value="GGDEF_dom"/>
</dbReference>
<name>A0A7Y2JXT2_9BURK</name>
<evidence type="ECO:0000259" key="3">
    <source>
        <dbReference type="PROSITE" id="PS50112"/>
    </source>
</evidence>
<dbReference type="PROSITE" id="PS50112">
    <property type="entry name" value="PAS"/>
    <property type="match status" value="1"/>
</dbReference>
<dbReference type="PANTHER" id="PTHR44757">
    <property type="entry name" value="DIGUANYLATE CYCLASE DGCP"/>
    <property type="match status" value="1"/>
</dbReference>
<evidence type="ECO:0000259" key="2">
    <source>
        <dbReference type="PROSITE" id="PS50011"/>
    </source>
</evidence>
<dbReference type="SUPFAM" id="SSF56112">
    <property type="entry name" value="Protein kinase-like (PK-like)"/>
    <property type="match status" value="1"/>
</dbReference>
<sequence length="1955" mass="212056">MPADADSTVHRNCPGGWQQLASLPAGPMPPGRFLPLALALCDALESLQQAEACYGQLSPDTIFVCLPDLQVRLLDSGAPGQLLGEGTHVIRSTHALPYMAPEQSGRIGQRLDARSDCYALGVVFYQLLGGTLPFEASDALEWVHAHLARVPPLAPLRKAGVPDPLPDIVMKMLEKSPDRRYQKLAGLRADLAQCWHQWQAAGALLPFAVGRHDTGGRFRTMRRLYGRDSEVGAMRAAYGRVLQRGASELLLLCGPAGVGKSAVVKELEQDVNARGGVFVAGKFDQYKRQMPYSTLGVALSQLVDALLGSDEATLQARREQLEHAVGANAALLLDLLPHARLLLDGSRPPPALPPREAQRRLFGVLRGFITTFAGAARPLALFLDDLQWADADTLAFLHYLLVETDTPGLLVIGAYRDNEIGAGHPLAGALARARAASLPLTEVRLAALSAGDFAAMIADALGIAAGEAQPLAALVHRKTAGIPLFALHLLNRLEREGHLRRDPGDAAWQWDIDAIHAQGYSDNVVDLMLDAIKDQLSSEALELLQLAACIGYLVDLDLLARVRGGTQQSVRSLLREPLHAGFVDLVDRTALRFAHDRLRQTVYALIPRARRSAIHLEVARCLGESLRPGVPDGGERVYDIADQFNLGSADIATEDERRELMAINLQAGLKAKAAGAHATAAHYLETGLRSLHPADFETDYHTAWTLGFEQAGCCYLLNRTDEAAALLDLALEQARGIVDRARALHLKVELRSALADNAGALAAMRECTGLFGITVPIAPSAQEALDEEARFWEALGTRPIASLAAMPVRKGDDAHEFLLDAILIAMPQANMHSAALFHLLVGHAANMSLHHGSKGEAALSYALLGIVCCLRDEIDRVRQLEEVALALVHSTDPPVPERHRAPVLLAVGGYLAPFTRPLQAALAELHGAFEAARRGDEPVAGNLACEYIAELRCGAGDPVAEVLQDVETRIDFAERTAYTLSRPVLEAWRAWLRLLRGQTRHALSFDADGFDELRFEQQLAAGPTAPVHFVYYSLKLQARYLFGDHAGALDAAAQAHACYRFAASSFQRAEFHFYRALAAAAMCRTMAPDSTERQHYLGMVEEACSRLAAWNGHCPDNFAVRHLLLGAERSALAGERDAAIGAYVRAIEATQQATCLGALARELAAGFCYGHAAPGLGDTLLAAATGAYARWGADAKAAQLRARLPPGAASGPGAGTDSGIVQAAPLANDAYIDLLAMARAAQGIAHEVTTGRLHDTLLRTLVELVGAGCAHLLVCRGDALVLKESARYHDNRFELEHHQDLPALPGCLPAAIVHYVARARAPLVLDDACAAGAFAQDPYLRNQRLCAVLCLPILRQQEMAGVLYLENTELAGAFARVNLQVLEWLLAQVAISMENASLYEELQESEARLATVMEHVPACVYMKDLEARYLFVNREFEKTFGVALADTLHTNDFDHFADTPHLAEAIRRTDMAAMREGTITIEESLVAADGLPHTFLSVKTPLYRNNEVNGLCGISMDISEQKRARERIEYLAHYDMLTGLPNRHLLADRLDQALADARRTKSPVGVLVLDLDRFKVINDSLGHRAGDWLLREVAARLKACVREADTVARIGGDEFAVIATGLADSASVRLVAAKIIDSLSQPFLIDGHQASTGACIGISLFPQDGLTGDTLLQYADLAMYDAKERGHKLLQFYDQAMDARAQERMTLETELRNAIDRHELFLLYQPQVNLRDHHITGAEALVRWQHPLKGVVSPALFIPLAEECGLISEITQWAIAQACSQLRKWKEAGLPAVSLAVNVSALNIQQDDLYGSVESALATEGLAGSCLELEVTEGTLMKDMDASIRKLVDLKRLGIGISIDDFGTGYSSLSYLKQLPVDKLKIDQSFVRDIAHDPDGAAISGAIIAMGRQLKLRVIAEGVEDTATERFLLKHRCDQMQGYLFSPPISADAFTIMLA</sequence>
<evidence type="ECO:0000313" key="7">
    <source>
        <dbReference type="EMBL" id="NNG22972.1"/>
    </source>
</evidence>
<dbReference type="InterPro" id="IPR001633">
    <property type="entry name" value="EAL_dom"/>
</dbReference>
<dbReference type="CDD" id="cd01948">
    <property type="entry name" value="EAL"/>
    <property type="match status" value="1"/>
</dbReference>
<dbReference type="NCBIfam" id="TIGR00254">
    <property type="entry name" value="GGDEF"/>
    <property type="match status" value="1"/>
</dbReference>
<dbReference type="GO" id="GO:0016020">
    <property type="term" value="C:membrane"/>
    <property type="evidence" value="ECO:0007669"/>
    <property type="project" value="UniProtKB-SubCell"/>
</dbReference>
<dbReference type="NCBIfam" id="TIGR00229">
    <property type="entry name" value="sensory_box"/>
    <property type="match status" value="1"/>
</dbReference>
<organism evidence="7 8">
    <name type="scientific">Telluria aromaticivorans</name>
    <dbReference type="NCBI Taxonomy" id="2725995"/>
    <lineage>
        <taxon>Bacteria</taxon>
        <taxon>Pseudomonadati</taxon>
        <taxon>Pseudomonadota</taxon>
        <taxon>Betaproteobacteria</taxon>
        <taxon>Burkholderiales</taxon>
        <taxon>Oxalobacteraceae</taxon>
        <taxon>Telluria group</taxon>
        <taxon>Telluria</taxon>
    </lineage>
</organism>
<gene>
    <name evidence="7" type="ORF">HGB41_08150</name>
</gene>
<dbReference type="InterPro" id="IPR035919">
    <property type="entry name" value="EAL_sf"/>
</dbReference>
<proteinExistence type="predicted"/>
<dbReference type="Pfam" id="PF00563">
    <property type="entry name" value="EAL"/>
    <property type="match status" value="1"/>
</dbReference>
<evidence type="ECO:0000259" key="4">
    <source>
        <dbReference type="PROSITE" id="PS50113"/>
    </source>
</evidence>
<dbReference type="CDD" id="cd01949">
    <property type="entry name" value="GGDEF"/>
    <property type="match status" value="1"/>
</dbReference>
<dbReference type="CDD" id="cd00130">
    <property type="entry name" value="PAS"/>
    <property type="match status" value="1"/>
</dbReference>
<dbReference type="EMBL" id="JABAIV010000002">
    <property type="protein sequence ID" value="NNG22972.1"/>
    <property type="molecule type" value="Genomic_DNA"/>
</dbReference>
<dbReference type="Gene3D" id="1.10.510.10">
    <property type="entry name" value="Transferase(Phosphotransferase) domain 1"/>
    <property type="match status" value="1"/>
</dbReference>
<dbReference type="GO" id="GO:0004672">
    <property type="term" value="F:protein kinase activity"/>
    <property type="evidence" value="ECO:0007669"/>
    <property type="project" value="InterPro"/>
</dbReference>
<dbReference type="SUPFAM" id="SSF141868">
    <property type="entry name" value="EAL domain-like"/>
    <property type="match status" value="1"/>
</dbReference>
<dbReference type="Pfam" id="PF00990">
    <property type="entry name" value="GGDEF"/>
    <property type="match status" value="1"/>
</dbReference>
<accession>A0A7Y2JXT2</accession>
<dbReference type="InterPro" id="IPR000700">
    <property type="entry name" value="PAS-assoc_C"/>
</dbReference>